<evidence type="ECO:0000256" key="4">
    <source>
        <dbReference type="ARBA" id="ARBA00022833"/>
    </source>
</evidence>
<evidence type="ECO:0000256" key="3">
    <source>
        <dbReference type="ARBA" id="ARBA00022801"/>
    </source>
</evidence>
<dbReference type="Gene3D" id="3.40.50.10310">
    <property type="entry name" value="Creatininase"/>
    <property type="match status" value="1"/>
</dbReference>
<comment type="similarity">
    <text evidence="5">Belongs to the creatininase superfamily.</text>
</comment>
<comment type="cofactor">
    <cofactor evidence="1">
        <name>Zn(2+)</name>
        <dbReference type="ChEBI" id="CHEBI:29105"/>
    </cofactor>
</comment>
<dbReference type="SUPFAM" id="SSF102215">
    <property type="entry name" value="Creatininase"/>
    <property type="match status" value="1"/>
</dbReference>
<proteinExistence type="inferred from homology"/>
<dbReference type="EMBL" id="CP139781">
    <property type="protein sequence ID" value="WRQ88869.1"/>
    <property type="molecule type" value="Genomic_DNA"/>
</dbReference>
<organism evidence="6 7">
    <name type="scientific">Actomonas aquatica</name>
    <dbReference type="NCBI Taxonomy" id="2866162"/>
    <lineage>
        <taxon>Bacteria</taxon>
        <taxon>Pseudomonadati</taxon>
        <taxon>Verrucomicrobiota</taxon>
        <taxon>Opitutia</taxon>
        <taxon>Opitutales</taxon>
        <taxon>Opitutaceae</taxon>
        <taxon>Actomonas</taxon>
    </lineage>
</organism>
<dbReference type="PANTHER" id="PTHR35005:SF1">
    <property type="entry name" value="2-AMINO-5-FORMYLAMINO-6-RIBOSYLAMINOPYRIMIDIN-4(3H)-ONE 5'-MONOPHOSPHATE DEFORMYLASE"/>
    <property type="match status" value="1"/>
</dbReference>
<name>A0ABZ1CE15_9BACT</name>
<keyword evidence="7" id="KW-1185">Reference proteome</keyword>
<dbReference type="Pfam" id="PF02633">
    <property type="entry name" value="Creatininase"/>
    <property type="match status" value="1"/>
</dbReference>
<dbReference type="InterPro" id="IPR003785">
    <property type="entry name" value="Creatininase/forma_Hydrolase"/>
</dbReference>
<dbReference type="RefSeq" id="WP_221033113.1">
    <property type="nucleotide sequence ID" value="NZ_CP139781.1"/>
</dbReference>
<keyword evidence="2" id="KW-0479">Metal-binding</keyword>
<reference evidence="6 7" key="1">
    <citation type="submission" date="2023-12" db="EMBL/GenBank/DDBJ databases">
        <title>Description of an unclassified Opitutus bacterium of Verrucomicrobiota.</title>
        <authorList>
            <person name="Zhang D.-F."/>
        </authorList>
    </citation>
    <scope>NUCLEOTIDE SEQUENCE [LARGE SCALE GENOMIC DNA]</scope>
    <source>
        <strain evidence="6 7">WL0086</strain>
    </source>
</reference>
<dbReference type="PANTHER" id="PTHR35005">
    <property type="entry name" value="3-DEHYDRO-SCYLLO-INOSOSE HYDROLASE"/>
    <property type="match status" value="1"/>
</dbReference>
<evidence type="ECO:0000313" key="6">
    <source>
        <dbReference type="EMBL" id="WRQ88869.1"/>
    </source>
</evidence>
<keyword evidence="4" id="KW-0862">Zinc</keyword>
<evidence type="ECO:0000256" key="2">
    <source>
        <dbReference type="ARBA" id="ARBA00022723"/>
    </source>
</evidence>
<accession>A0ABZ1CE15</accession>
<evidence type="ECO:0000256" key="5">
    <source>
        <dbReference type="ARBA" id="ARBA00024029"/>
    </source>
</evidence>
<evidence type="ECO:0000256" key="1">
    <source>
        <dbReference type="ARBA" id="ARBA00001947"/>
    </source>
</evidence>
<sequence length="263" mass="28327">MTATTFPTYRSRYLPAMSAAEIAALPDKEWAPVIVTTGAIEQHGPHLPVAVDALMGQAWLERIMPCLSAEASCYVAPPITIGKSNEHVGFPGTLFVSKDTLRLLLFTIARQIAAWGFRHLLVLNTHGGNTDVILYTLAEIETRWGLSTGFLRHGVDYGLSEKERTLGMHANTAETAWVRVIAPGCVDMDAAVAEYPDDAASAGELRPEAAPATFAWVTADVSRTGIMGDAPAGTAERGEAWLATTAQAYANQIETICRKNRSD</sequence>
<dbReference type="Proteomes" id="UP000738431">
    <property type="component" value="Chromosome"/>
</dbReference>
<gene>
    <name evidence="6" type="ORF">K1X11_005590</name>
</gene>
<dbReference type="InterPro" id="IPR024087">
    <property type="entry name" value="Creatininase-like_sf"/>
</dbReference>
<evidence type="ECO:0000313" key="7">
    <source>
        <dbReference type="Proteomes" id="UP000738431"/>
    </source>
</evidence>
<keyword evidence="3" id="KW-0378">Hydrolase</keyword>
<protein>
    <submittedName>
        <fullName evidence="6">Creatininase family protein</fullName>
    </submittedName>
</protein>